<dbReference type="STRING" id="662367.SAMN05216167_1479"/>
<organism evidence="1 2">
    <name type="scientific">Spirosoma endophyticum</name>
    <dbReference type="NCBI Taxonomy" id="662367"/>
    <lineage>
        <taxon>Bacteria</taxon>
        <taxon>Pseudomonadati</taxon>
        <taxon>Bacteroidota</taxon>
        <taxon>Cytophagia</taxon>
        <taxon>Cytophagales</taxon>
        <taxon>Cytophagaceae</taxon>
        <taxon>Spirosoma</taxon>
    </lineage>
</organism>
<accession>A0A1I2HS27</accession>
<reference evidence="1 2" key="1">
    <citation type="submission" date="2016-10" db="EMBL/GenBank/DDBJ databases">
        <authorList>
            <person name="de Groot N.N."/>
        </authorList>
    </citation>
    <scope>NUCLEOTIDE SEQUENCE [LARGE SCALE GENOMIC DNA]</scope>
    <source>
        <strain evidence="1 2">DSM 26130</strain>
    </source>
</reference>
<name>A0A1I2HS27_9BACT</name>
<evidence type="ECO:0008006" key="3">
    <source>
        <dbReference type="Google" id="ProtNLM"/>
    </source>
</evidence>
<dbReference type="RefSeq" id="WP_093835099.1">
    <property type="nucleotide sequence ID" value="NZ_FOLQ01000047.1"/>
</dbReference>
<dbReference type="AlphaFoldDB" id="A0A1I2HS27"/>
<dbReference type="SUPFAM" id="SSF47598">
    <property type="entry name" value="Ribbon-helix-helix"/>
    <property type="match status" value="1"/>
</dbReference>
<dbReference type="Proteomes" id="UP000198598">
    <property type="component" value="Unassembled WGS sequence"/>
</dbReference>
<evidence type="ECO:0000313" key="1">
    <source>
        <dbReference type="EMBL" id="SFF32223.1"/>
    </source>
</evidence>
<dbReference type="GO" id="GO:0006355">
    <property type="term" value="P:regulation of DNA-templated transcription"/>
    <property type="evidence" value="ECO:0007669"/>
    <property type="project" value="InterPro"/>
</dbReference>
<dbReference type="InterPro" id="IPR013321">
    <property type="entry name" value="Arc_rbn_hlx_hlx"/>
</dbReference>
<gene>
    <name evidence="1" type="ORF">SAMN05216167_1479</name>
</gene>
<dbReference type="Gene3D" id="1.10.1220.10">
    <property type="entry name" value="Met repressor-like"/>
    <property type="match status" value="1"/>
</dbReference>
<dbReference type="OrthoDB" id="799574at2"/>
<keyword evidence="2" id="KW-1185">Reference proteome</keyword>
<protein>
    <recommendedName>
        <fullName evidence="3">Ribbon-helix-helix protein, copG family</fullName>
    </recommendedName>
</protein>
<evidence type="ECO:0000313" key="2">
    <source>
        <dbReference type="Proteomes" id="UP000198598"/>
    </source>
</evidence>
<proteinExistence type="predicted"/>
<dbReference type="InterPro" id="IPR010985">
    <property type="entry name" value="Ribbon_hlx_hlx"/>
</dbReference>
<sequence length="80" mass="9058">MAKSTEYANKLQGFADRVKTEPVQLPVQKVTPVQAAAETKEEQQLNVWIPKDLMKRLKVKGAETDQSLKEMVIEALTQFL</sequence>
<dbReference type="EMBL" id="FOLQ01000047">
    <property type="protein sequence ID" value="SFF32223.1"/>
    <property type="molecule type" value="Genomic_DNA"/>
</dbReference>